<evidence type="ECO:0000313" key="6">
    <source>
        <dbReference type="RefSeq" id="XP_013915097.1"/>
    </source>
</evidence>
<dbReference type="GO" id="GO:0005925">
    <property type="term" value="C:focal adhesion"/>
    <property type="evidence" value="ECO:0007669"/>
    <property type="project" value="TreeGrafter"/>
</dbReference>
<keyword evidence="3" id="KW-0175">Coiled coil</keyword>
<dbReference type="GO" id="GO:0008017">
    <property type="term" value="F:microtubule binding"/>
    <property type="evidence" value="ECO:0007669"/>
    <property type="project" value="TreeGrafter"/>
</dbReference>
<feature type="compositionally biased region" description="Basic and acidic residues" evidence="4">
    <location>
        <begin position="1447"/>
        <end position="1456"/>
    </location>
</feature>
<keyword evidence="1" id="KW-0597">Phosphoprotein</keyword>
<dbReference type="GeneID" id="106543575"/>
<dbReference type="OrthoDB" id="9042633at2759"/>
<evidence type="ECO:0000313" key="5">
    <source>
        <dbReference type="Proteomes" id="UP000504617"/>
    </source>
</evidence>
<evidence type="ECO:0000256" key="1">
    <source>
        <dbReference type="ARBA" id="ARBA00022553"/>
    </source>
</evidence>
<sequence length="1872" mass="218058">MNQVYSMSSIYIEKLKTVNLVLKNTQGAEALVKQYETKLCEEDPLTADKSNIENLMGTLKQWRSEVDEKREVFHALEDELQKAKAVSDQMFKTHKERDLDFDWHKEKADQLTERWQNVHSQIENRLRDLETINKSLKYYRDTYGALDNWIKQVEETQQKFQENPPQNSKALAKQLNEQKMLVSEIEMKQNKLDECQKYSEQYSTAVKDYELQTMTYRAMVDSQQKSPVKRRRMQSSSDFIIQEFMDLRTRYTALVTLMTQYIKFAGDSLKRLEEEETLKSKEALVRGEFSNLEEQQRAVLNENKKLMARISELEKALEEIRKQKLLLEEELPKAKEDAERELQKQRKKNEEICLQKAKAEQEAKRISMELEDVLKEKEAAEQELERVKQLTLKAEVQRNAVEENLRAFRIQLEESNMIRKTFEEHLRRKDTSLQDLEQQKKALMEELKKKTAEEEKLMKLIKEMERDLELQGSSVKNKFREKEITDIRRQITIIGRETCSDVFREKQDIKNIDEFQQIVDELTAANRKSEKIIKDLKYELHELELQNASSEEKARLLKEKLDEANHSLRCLKIELDQKELVEQGYLEQLKELDKQLQKATGKAEDVMQESMELKRMNMNYQEDLRSLQKEKAQLKRELEELTRAHTEIEIIAQQLRSQISSLQQEKMIAEQRTISCKGEASNLQEHFRKLQEQLLQKTREEKESQLAVQRLKDDLADSNHLVEKLKQKVEELTRWNSETKLMMTEVHTESERIVLERQIIDRKNDELKALVDSFKDQLRVTNEELHKQIIIEQEHLDKIKRLEDELVNAKDVINEYKQKCDRDITYNMNTEMELRNLNTQVSTFAMEIKMNETKIQQQQAHIQELNNKIKKLQDDFHQKTLDEQAARKKMASLQEESIKFKHSAEEFKKKFDKLLESHNMAENDISGIRMECISLQQEKHMAQENIRMYQIQIEDLQNRLQKCRDQLQQGKHAEMEHLQKYRKLEEEFQMQKRTMEHLKHQLDLQKREHCNQLRLFQNEINKKNVQLDFGLKGLDYGYLGDGSLRDFEQRKVCTNTSPLLRRRQTEISSAGCKSDQLLAQKLQMVSTDPLPREKQFQMSGIAHPLGSGVNQQSYSEYVSQTSTQFEISIDNNKSATKLSEIDHLRDGKLLSSRHEESYEIGLGKPLHPLEKSMEEEKKEHVEKTGDLLKWVTEITKSLNKGSGERAEKADFLKKQISSDELLAKKGQLSEALQGTQIFLAKYGDKMTNDEKNEMENHIKSLQECSKLLSSEGLIQLEEERNIEDENMDSKDLMDQHQEFQDKLQDICDLLTQTENQIIGHKEALVIEDSKTELQQYQVRQQELQKSMQSNAQALAEIVKDTEMFLKENGEKLPLEDKTALEGKLNEAKTKCLLLSQKAEESRKELDKAVTTAMKQETEKVAARQQLEESKNVIENLLDWLSNVDKDADHRDTKSEPTIKQNGTHFHEGDGEDLNGGEDEVNGNLLETQEQNETLVDGQRTTSDDNLNMKYQKAKAQHEKIISQQQAVIVATQSAQALLEKQGHHLSPEEKEKIQKNLKELKAQYETVLAESEQKLKLTRSLQEELEKFEADYAEFESWLQLAEQELENLEIGASDFGGIVIKLQRQKSFSEDVISHKGDLRFITIAGQRVLDAAKSCNKIEGARYEKEGMDTSSTYMEVQNKLDGATGRFKTLYSKCSIFGNNLKDLVDRYQNYKDAASGLQSGLQDCEEAVNKQLSEAIAGDPKNLQRQLEETKVLQGQVSSHQVAVEKLKKAAEVLFDTRGELLPDKDEIQHTLDTIVNKYNQLSKAVNNRNEKLQITLTRSLSVQDGLDEMLDWMNGVEKNLEVHSQVPLNSAAIEDVISKNMVSRNLT</sequence>
<dbReference type="GO" id="GO:0031581">
    <property type="term" value="P:hemidesmosome assembly"/>
    <property type="evidence" value="ECO:0007669"/>
    <property type="project" value="TreeGrafter"/>
</dbReference>
<dbReference type="GO" id="GO:0016020">
    <property type="term" value="C:membrane"/>
    <property type="evidence" value="ECO:0007669"/>
    <property type="project" value="TreeGrafter"/>
</dbReference>
<dbReference type="GO" id="GO:0045104">
    <property type="term" value="P:intermediate filament cytoskeleton organization"/>
    <property type="evidence" value="ECO:0007669"/>
    <property type="project" value="InterPro"/>
</dbReference>
<feature type="coiled-coil region" evidence="3">
    <location>
        <begin position="1384"/>
        <end position="1432"/>
    </location>
</feature>
<keyword evidence="5" id="KW-1185">Reference proteome</keyword>
<dbReference type="GO" id="GO:0030056">
    <property type="term" value="C:hemidesmosome"/>
    <property type="evidence" value="ECO:0007669"/>
    <property type="project" value="TreeGrafter"/>
</dbReference>
<dbReference type="SUPFAM" id="SSF46966">
    <property type="entry name" value="Spectrin repeat"/>
    <property type="match status" value="3"/>
</dbReference>
<dbReference type="GO" id="GO:0005198">
    <property type="term" value="F:structural molecule activity"/>
    <property type="evidence" value="ECO:0007669"/>
    <property type="project" value="TreeGrafter"/>
</dbReference>
<dbReference type="InterPro" id="IPR043197">
    <property type="entry name" value="Plakin"/>
</dbReference>
<dbReference type="GO" id="GO:0005882">
    <property type="term" value="C:intermediate filament"/>
    <property type="evidence" value="ECO:0007669"/>
    <property type="project" value="TreeGrafter"/>
</dbReference>
<dbReference type="FunFam" id="1.20.58.60:FF:000010">
    <property type="entry name" value="plectin isoform X2"/>
    <property type="match status" value="1"/>
</dbReference>
<dbReference type="Gene3D" id="1.20.58.60">
    <property type="match status" value="5"/>
</dbReference>
<protein>
    <submittedName>
        <fullName evidence="6">Dystonin-like</fullName>
    </submittedName>
</protein>
<name>A0A6I9XMG2_9SAUR</name>
<organism evidence="5 6">
    <name type="scientific">Thamnophis sirtalis</name>
    <dbReference type="NCBI Taxonomy" id="35019"/>
    <lineage>
        <taxon>Eukaryota</taxon>
        <taxon>Metazoa</taxon>
        <taxon>Chordata</taxon>
        <taxon>Craniata</taxon>
        <taxon>Vertebrata</taxon>
        <taxon>Euteleostomi</taxon>
        <taxon>Lepidosauria</taxon>
        <taxon>Squamata</taxon>
        <taxon>Bifurcata</taxon>
        <taxon>Unidentata</taxon>
        <taxon>Episquamata</taxon>
        <taxon>Toxicofera</taxon>
        <taxon>Serpentes</taxon>
        <taxon>Colubroidea</taxon>
        <taxon>Colubridae</taxon>
        <taxon>Natricinae</taxon>
        <taxon>Thamnophis</taxon>
    </lineage>
</organism>
<dbReference type="InterPro" id="IPR018159">
    <property type="entry name" value="Spectrin/alpha-actinin"/>
</dbReference>
<dbReference type="InterPro" id="IPR002017">
    <property type="entry name" value="Spectrin_repeat"/>
</dbReference>
<dbReference type="SMART" id="SM00150">
    <property type="entry name" value="SPEC"/>
    <property type="match status" value="6"/>
</dbReference>
<evidence type="ECO:0000256" key="4">
    <source>
        <dbReference type="SAM" id="MobiDB-lite"/>
    </source>
</evidence>
<dbReference type="GO" id="GO:0042060">
    <property type="term" value="P:wound healing"/>
    <property type="evidence" value="ECO:0007669"/>
    <property type="project" value="TreeGrafter"/>
</dbReference>
<dbReference type="Proteomes" id="UP000504617">
    <property type="component" value="Unplaced"/>
</dbReference>
<dbReference type="KEGG" id="tsr:106543575"/>
<gene>
    <name evidence="6" type="primary">LOC106543575</name>
</gene>
<dbReference type="PANTHER" id="PTHR23169">
    <property type="entry name" value="ENVOPLAKIN"/>
    <property type="match status" value="1"/>
</dbReference>
<dbReference type="PANTHER" id="PTHR23169:SF24">
    <property type="entry name" value="DYSTONIN"/>
    <property type="match status" value="1"/>
</dbReference>
<proteinExistence type="predicted"/>
<feature type="coiled-coil region" evidence="3">
    <location>
        <begin position="52"/>
        <end position="86"/>
    </location>
</feature>
<feature type="coiled-coil region" evidence="3">
    <location>
        <begin position="848"/>
        <end position="1001"/>
    </location>
</feature>
<accession>A0A6I9XMG2</accession>
<dbReference type="GO" id="GO:0005737">
    <property type="term" value="C:cytoplasm"/>
    <property type="evidence" value="ECO:0007669"/>
    <property type="project" value="TreeGrafter"/>
</dbReference>
<dbReference type="Pfam" id="PF00435">
    <property type="entry name" value="Spectrin"/>
    <property type="match status" value="2"/>
</dbReference>
<reference evidence="6" key="1">
    <citation type="submission" date="2025-08" db="UniProtKB">
        <authorList>
            <consortium name="RefSeq"/>
        </authorList>
    </citation>
    <scope>IDENTIFICATION</scope>
</reference>
<feature type="region of interest" description="Disordered" evidence="4">
    <location>
        <begin position="1447"/>
        <end position="1474"/>
    </location>
</feature>
<feature type="coiled-coil region" evidence="3">
    <location>
        <begin position="764"/>
        <end position="819"/>
    </location>
</feature>
<keyword evidence="2" id="KW-0677">Repeat</keyword>
<feature type="coiled-coil region" evidence="3">
    <location>
        <begin position="519"/>
        <end position="728"/>
    </location>
</feature>
<feature type="coiled-coil region" evidence="3">
    <location>
        <begin position="289"/>
        <end position="467"/>
    </location>
</feature>
<evidence type="ECO:0000256" key="2">
    <source>
        <dbReference type="ARBA" id="ARBA00022737"/>
    </source>
</evidence>
<dbReference type="FunFam" id="1.20.58.60:FF:000085">
    <property type="entry name" value="dystonin isoform X2"/>
    <property type="match status" value="1"/>
</dbReference>
<dbReference type="RefSeq" id="XP_013915097.1">
    <property type="nucleotide sequence ID" value="XM_014059622.1"/>
</dbReference>
<evidence type="ECO:0000256" key="3">
    <source>
        <dbReference type="SAM" id="Coils"/>
    </source>
</evidence>
<feature type="coiled-coil region" evidence="3">
    <location>
        <begin position="1550"/>
        <end position="1605"/>
    </location>
</feature>